<evidence type="ECO:0000259" key="1">
    <source>
        <dbReference type="Pfam" id="PF07969"/>
    </source>
</evidence>
<dbReference type="AlphaFoldDB" id="A0A447GAC6"/>
<dbReference type="InterPro" id="IPR033932">
    <property type="entry name" value="YtcJ-like"/>
</dbReference>
<dbReference type="InterPro" id="IPR032466">
    <property type="entry name" value="Metal_Hydrolase"/>
</dbReference>
<dbReference type="Gene3D" id="2.30.40.10">
    <property type="entry name" value="Urease, subunit C, domain 1"/>
    <property type="match status" value="1"/>
</dbReference>
<dbReference type="SUPFAM" id="SSF51338">
    <property type="entry name" value="Composite domain of metallo-dependent hydrolases"/>
    <property type="match status" value="1"/>
</dbReference>
<dbReference type="OrthoDB" id="3173428at2"/>
<dbReference type="Pfam" id="PF07969">
    <property type="entry name" value="Amidohydro_3"/>
    <property type="match status" value="1"/>
</dbReference>
<evidence type="ECO:0000313" key="3">
    <source>
        <dbReference type="Proteomes" id="UP000269998"/>
    </source>
</evidence>
<dbReference type="CDD" id="cd01300">
    <property type="entry name" value="YtcJ_like"/>
    <property type="match status" value="1"/>
</dbReference>
<name>A0A447GAC6_9MYCO</name>
<keyword evidence="2" id="KW-0378">Hydrolase</keyword>
<dbReference type="KEGG" id="mbai:MB901379_00995"/>
<dbReference type="GO" id="GO:0016810">
    <property type="term" value="F:hydrolase activity, acting on carbon-nitrogen (but not peptide) bonds"/>
    <property type="evidence" value="ECO:0007669"/>
    <property type="project" value="InterPro"/>
</dbReference>
<dbReference type="Proteomes" id="UP000269998">
    <property type="component" value="Chromosome"/>
</dbReference>
<reference evidence="3" key="1">
    <citation type="submission" date="2018-02" db="EMBL/GenBank/DDBJ databases">
        <authorList>
            <person name="Seth-Smith MB H."/>
            <person name="Seth-Smith H."/>
        </authorList>
    </citation>
    <scope>NUCLEOTIDE SEQUENCE [LARGE SCALE GENOMIC DNA]</scope>
</reference>
<dbReference type="Gene3D" id="3.20.20.140">
    <property type="entry name" value="Metal-dependent hydrolases"/>
    <property type="match status" value="1"/>
</dbReference>
<proteinExistence type="predicted"/>
<dbReference type="PANTHER" id="PTHR22642:SF2">
    <property type="entry name" value="PROTEIN LONG AFTER FAR-RED 3"/>
    <property type="match status" value="1"/>
</dbReference>
<dbReference type="PANTHER" id="PTHR22642">
    <property type="entry name" value="IMIDAZOLONEPROPIONASE"/>
    <property type="match status" value="1"/>
</dbReference>
<sequence length="556" mass="60710">MTGDADTIYVNGDIITMDVTVDEERPTAEAVAIKDGRIVAVGTRQNVAHHHRGPRTRVVDLHGRTLLPGFIDPHSHYINALTVANQVNLFAPPAGPCADVDAIVAQLKSFRDAHDIPAGELIIGYGYDETIMAGGRTLHREDLDKDFPCNPVLVRHVSLHGAVLNSAALDKFGISASTVTPPGGVIVRKEGSDEPDGLIMETAFLEIFASLPKPTREQEVQWSIAGQQLYAAAGITTAHEGLTHADDIAVLQRAAAGGANLIDIIAYPFILELDEVLQDNPPDTFGTYRNGVKLGGVKITLDGSPQGRTAFFTTPYLVDGPDGQHQWTGELPFPQDTVNSWFKRVYDLGVPLNVHANGDAAIDVLLAAHEYAAADDLAKDRHTTVIHSQFVRRDQLAKYADYKLIPSLFTEHAFYFGDTHVRLRGKKQAHFLSPMRAAIDLGLRPTNHTDFNVSPLDQMFVVWTAVNRVSRSGEVIGADQRVTALEALQAITINAAHQYREEQSKGSITEGKLADLVILDGNPLTVDPMRIKDIRVIETIKAGRTIYRRPAPPSWP</sequence>
<keyword evidence="3" id="KW-1185">Reference proteome</keyword>
<dbReference type="InterPro" id="IPR013108">
    <property type="entry name" value="Amidohydro_3"/>
</dbReference>
<dbReference type="RefSeq" id="WP_158015598.1">
    <property type="nucleotide sequence ID" value="NZ_CBCSKE010000004.1"/>
</dbReference>
<evidence type="ECO:0000313" key="2">
    <source>
        <dbReference type="EMBL" id="VDM87453.1"/>
    </source>
</evidence>
<feature type="domain" description="Amidohydrolase 3" evidence="1">
    <location>
        <begin position="57"/>
        <end position="547"/>
    </location>
</feature>
<dbReference type="SUPFAM" id="SSF51556">
    <property type="entry name" value="Metallo-dependent hydrolases"/>
    <property type="match status" value="1"/>
</dbReference>
<dbReference type="EMBL" id="LR130759">
    <property type="protein sequence ID" value="VDM87453.1"/>
    <property type="molecule type" value="Genomic_DNA"/>
</dbReference>
<organism evidence="2 3">
    <name type="scientific">Mycobacterium basiliense</name>
    <dbReference type="NCBI Taxonomy" id="2094119"/>
    <lineage>
        <taxon>Bacteria</taxon>
        <taxon>Bacillati</taxon>
        <taxon>Actinomycetota</taxon>
        <taxon>Actinomycetes</taxon>
        <taxon>Mycobacteriales</taxon>
        <taxon>Mycobacteriaceae</taxon>
        <taxon>Mycobacterium</taxon>
    </lineage>
</organism>
<protein>
    <submittedName>
        <fullName evidence="2">N-substituted formamide deformylase</fullName>
        <ecNumber evidence="2">3.5.1.91</ecNumber>
    </submittedName>
</protein>
<gene>
    <name evidence="2" type="primary">nfdA_2</name>
    <name evidence="2" type="ORF">MB901379_00995</name>
</gene>
<dbReference type="InterPro" id="IPR011059">
    <property type="entry name" value="Metal-dep_hydrolase_composite"/>
</dbReference>
<accession>A0A447GAC6</accession>
<dbReference type="Gene3D" id="3.10.310.70">
    <property type="match status" value="1"/>
</dbReference>
<dbReference type="EC" id="3.5.1.91" evidence="2"/>